<evidence type="ECO:0000256" key="1">
    <source>
        <dbReference type="SAM" id="SignalP"/>
    </source>
</evidence>
<keyword evidence="1" id="KW-0732">Signal</keyword>
<evidence type="ECO:0000313" key="2">
    <source>
        <dbReference type="EMBL" id="MBT0958758.1"/>
    </source>
</evidence>
<feature type="chain" id="PRO_5042820506" description="Lipoprotein" evidence="1">
    <location>
        <begin position="20"/>
        <end position="98"/>
    </location>
</feature>
<protein>
    <recommendedName>
        <fullName evidence="4">Lipoprotein</fullName>
    </recommendedName>
</protein>
<evidence type="ECO:0000313" key="3">
    <source>
        <dbReference type="Proteomes" id="UP001315686"/>
    </source>
</evidence>
<dbReference type="EMBL" id="JADQAZ010000003">
    <property type="protein sequence ID" value="MBT0958758.1"/>
    <property type="molecule type" value="Genomic_DNA"/>
</dbReference>
<accession>A0AAP2CW05</accession>
<comment type="caution">
    <text evidence="2">The sequence shown here is derived from an EMBL/GenBank/DDBJ whole genome shotgun (WGS) entry which is preliminary data.</text>
</comment>
<proteinExistence type="predicted"/>
<reference evidence="2 3" key="1">
    <citation type="journal article" date="2021" name="Arch. Microbiol.">
        <title>Harenicola maris gen. nov., sp. nov. isolated from the Sea of Japan shallow sediments.</title>
        <authorList>
            <person name="Romanenko L.A."/>
            <person name="Kurilenko V.V."/>
            <person name="Chernysheva N.Y."/>
            <person name="Tekutyeva L.A."/>
            <person name="Velansky P.V."/>
            <person name="Svetashev V.I."/>
            <person name="Isaeva M.P."/>
        </authorList>
    </citation>
    <scope>NUCLEOTIDE SEQUENCE [LARGE SCALE GENOMIC DNA]</scope>
    <source>
        <strain evidence="2 3">KMM 3653</strain>
    </source>
</reference>
<gene>
    <name evidence="2" type="ORF">IV417_15315</name>
</gene>
<name>A0AAP2CW05_9RHOB</name>
<evidence type="ECO:0008006" key="4">
    <source>
        <dbReference type="Google" id="ProtNLM"/>
    </source>
</evidence>
<feature type="signal peptide" evidence="1">
    <location>
        <begin position="1"/>
        <end position="19"/>
    </location>
</feature>
<dbReference type="AlphaFoldDB" id="A0AAP2CW05"/>
<dbReference type="Proteomes" id="UP001315686">
    <property type="component" value="Unassembled WGS sequence"/>
</dbReference>
<dbReference type="RefSeq" id="WP_327794979.1">
    <property type="nucleotide sequence ID" value="NZ_JADQAZ010000003.1"/>
</dbReference>
<organism evidence="2 3">
    <name type="scientific">Harenicola maris</name>
    <dbReference type="NCBI Taxonomy" id="2841044"/>
    <lineage>
        <taxon>Bacteria</taxon>
        <taxon>Pseudomonadati</taxon>
        <taxon>Pseudomonadota</taxon>
        <taxon>Alphaproteobacteria</taxon>
        <taxon>Rhodobacterales</taxon>
        <taxon>Paracoccaceae</taxon>
        <taxon>Harenicola</taxon>
    </lineage>
</organism>
<sequence length="98" mass="10367">MRLILPFLLLGLCACSAPAPFTPYVNKGKGEAGGYAFNIFWSFDQYEVVRTSFGRPKDRAGFTAAIEAAVGAASGCAVTSTLIEPDRTIARGSLDCAE</sequence>
<keyword evidence="3" id="KW-1185">Reference proteome</keyword>
<dbReference type="PROSITE" id="PS51257">
    <property type="entry name" value="PROKAR_LIPOPROTEIN"/>
    <property type="match status" value="1"/>
</dbReference>